<dbReference type="AlphaFoldDB" id="A0A085NBE9"/>
<feature type="compositionally biased region" description="Polar residues" evidence="1">
    <location>
        <begin position="20"/>
        <end position="35"/>
    </location>
</feature>
<organism evidence="2">
    <name type="scientific">Trichuris suis</name>
    <name type="common">pig whipworm</name>
    <dbReference type="NCBI Taxonomy" id="68888"/>
    <lineage>
        <taxon>Eukaryota</taxon>
        <taxon>Metazoa</taxon>
        <taxon>Ecdysozoa</taxon>
        <taxon>Nematoda</taxon>
        <taxon>Enoplea</taxon>
        <taxon>Dorylaimia</taxon>
        <taxon>Trichinellida</taxon>
        <taxon>Trichuridae</taxon>
        <taxon>Trichuris</taxon>
    </lineage>
</organism>
<evidence type="ECO:0000256" key="1">
    <source>
        <dbReference type="SAM" id="MobiDB-lite"/>
    </source>
</evidence>
<dbReference type="Proteomes" id="UP000030758">
    <property type="component" value="Unassembled WGS sequence"/>
</dbReference>
<feature type="region of interest" description="Disordered" evidence="1">
    <location>
        <begin position="13"/>
        <end position="42"/>
    </location>
</feature>
<gene>
    <name evidence="2" type="ORF">M514_02298</name>
</gene>
<proteinExistence type="predicted"/>
<feature type="non-terminal residue" evidence="2">
    <location>
        <position position="174"/>
    </location>
</feature>
<protein>
    <submittedName>
        <fullName evidence="2">Uncharacterized protein</fullName>
    </submittedName>
</protein>
<dbReference type="EMBL" id="KL367520">
    <property type="protein sequence ID" value="KFD66795.1"/>
    <property type="molecule type" value="Genomic_DNA"/>
</dbReference>
<accession>A0A085NBE9</accession>
<reference evidence="2" key="1">
    <citation type="journal article" date="2014" name="Nat. Genet.">
        <title>Genome and transcriptome of the porcine whipworm Trichuris suis.</title>
        <authorList>
            <person name="Jex A.R."/>
            <person name="Nejsum P."/>
            <person name="Schwarz E.M."/>
            <person name="Hu L."/>
            <person name="Young N.D."/>
            <person name="Hall R.S."/>
            <person name="Korhonen P.K."/>
            <person name="Liao S."/>
            <person name="Thamsborg S."/>
            <person name="Xia J."/>
            <person name="Xu P."/>
            <person name="Wang S."/>
            <person name="Scheerlinck J.P."/>
            <person name="Hofmann A."/>
            <person name="Sternberg P.W."/>
            <person name="Wang J."/>
            <person name="Gasser R.B."/>
        </authorList>
    </citation>
    <scope>NUCLEOTIDE SEQUENCE [LARGE SCALE GENOMIC DNA]</scope>
    <source>
        <strain evidence="2">DCEP-RM93F</strain>
    </source>
</reference>
<evidence type="ECO:0000313" key="2">
    <source>
        <dbReference type="EMBL" id="KFD66795.1"/>
    </source>
</evidence>
<sequence length="174" mass="19205">MEMDQVGRIKLKELNGGKITKSNHPLTASNDNESSPGEVKTHGRWRSTTVHYVLDAVLQRECYGSVIAGKVKRTHSHAPLTTNRVGNTAWRYYAKRRGKPRPMYDWWAVNKKEPCFAQAASAVPTLSVFFTGERITGAGIVQTIDGSTQHDCVTAFLPKTPGAAIVFRSVSAFN</sequence>
<name>A0A085NBE9_9BILA</name>